<dbReference type="InterPro" id="IPR000717">
    <property type="entry name" value="PCI_dom"/>
</dbReference>
<feature type="region of interest" description="Disordered" evidence="2">
    <location>
        <begin position="367"/>
        <end position="397"/>
    </location>
</feature>
<evidence type="ECO:0000256" key="2">
    <source>
        <dbReference type="SAM" id="MobiDB-lite"/>
    </source>
</evidence>
<proteinExistence type="inferred from homology"/>
<name>A0A397D9X8_APHAT</name>
<reference evidence="4 5" key="1">
    <citation type="submission" date="2018-08" db="EMBL/GenBank/DDBJ databases">
        <title>Aphanomyces genome sequencing and annotation.</title>
        <authorList>
            <person name="Minardi D."/>
            <person name="Oidtmann B."/>
            <person name="Van Der Giezen M."/>
            <person name="Studholme D.J."/>
        </authorList>
    </citation>
    <scope>NUCLEOTIDE SEQUENCE [LARGE SCALE GENOMIC DNA]</scope>
    <source>
        <strain evidence="4 5">SA</strain>
    </source>
</reference>
<evidence type="ECO:0000259" key="3">
    <source>
        <dbReference type="PROSITE" id="PS50250"/>
    </source>
</evidence>
<feature type="compositionally biased region" description="Basic residues" evidence="2">
    <location>
        <begin position="500"/>
        <end position="509"/>
    </location>
</feature>
<dbReference type="GO" id="GO:0005852">
    <property type="term" value="C:eukaryotic translation initiation factor 3 complex"/>
    <property type="evidence" value="ECO:0007669"/>
    <property type="project" value="TreeGrafter"/>
</dbReference>
<gene>
    <name evidence="4" type="ORF">DYB38_005737</name>
</gene>
<dbReference type="Pfam" id="PF01399">
    <property type="entry name" value="PCI"/>
    <property type="match status" value="1"/>
</dbReference>
<dbReference type="InterPro" id="IPR045237">
    <property type="entry name" value="COPS7/eIF3m"/>
</dbReference>
<evidence type="ECO:0000313" key="4">
    <source>
        <dbReference type="EMBL" id="RHY57796.1"/>
    </source>
</evidence>
<dbReference type="VEuPathDB" id="FungiDB:H257_04263"/>
<dbReference type="Proteomes" id="UP000265716">
    <property type="component" value="Unassembled WGS sequence"/>
</dbReference>
<dbReference type="EMBL" id="QUTC01005481">
    <property type="protein sequence ID" value="RHY57796.1"/>
    <property type="molecule type" value="Genomic_DNA"/>
</dbReference>
<protein>
    <recommendedName>
        <fullName evidence="3">PCI domain-containing protein</fullName>
    </recommendedName>
</protein>
<feature type="domain" description="PCI" evidence="3">
    <location>
        <begin position="163"/>
        <end position="328"/>
    </location>
</feature>
<feature type="region of interest" description="Disordered" evidence="2">
    <location>
        <begin position="631"/>
        <end position="650"/>
    </location>
</feature>
<organism evidence="4 5">
    <name type="scientific">Aphanomyces astaci</name>
    <name type="common">Crayfish plague agent</name>
    <dbReference type="NCBI Taxonomy" id="112090"/>
    <lineage>
        <taxon>Eukaryota</taxon>
        <taxon>Sar</taxon>
        <taxon>Stramenopiles</taxon>
        <taxon>Oomycota</taxon>
        <taxon>Saprolegniomycetes</taxon>
        <taxon>Saprolegniales</taxon>
        <taxon>Verrucalvaceae</taxon>
        <taxon>Aphanomyces</taxon>
    </lineage>
</organism>
<dbReference type="GO" id="GO:0002183">
    <property type="term" value="P:cytoplasmic translational initiation"/>
    <property type="evidence" value="ECO:0007669"/>
    <property type="project" value="TreeGrafter"/>
</dbReference>
<comment type="caution">
    <text evidence="4">The sequence shown here is derived from an EMBL/GenBank/DDBJ whole genome shotgun (WGS) entry which is preliminary data.</text>
</comment>
<dbReference type="PANTHER" id="PTHR15350">
    <property type="entry name" value="COP9 SIGNALOSOME COMPLEX SUBUNIT 7/DENDRITIC CELL PROTEIN GA17"/>
    <property type="match status" value="1"/>
</dbReference>
<feature type="region of interest" description="Disordered" evidence="2">
    <location>
        <begin position="500"/>
        <end position="551"/>
    </location>
</feature>
<dbReference type="SMART" id="SM00088">
    <property type="entry name" value="PINT"/>
    <property type="match status" value="1"/>
</dbReference>
<dbReference type="VEuPathDB" id="FungiDB:H257_04264"/>
<accession>A0A397D9X8</accession>
<dbReference type="SUPFAM" id="SSF46785">
    <property type="entry name" value="Winged helix' DNA-binding domain"/>
    <property type="match status" value="1"/>
</dbReference>
<dbReference type="PROSITE" id="PS50250">
    <property type="entry name" value="PCI"/>
    <property type="match status" value="1"/>
</dbReference>
<dbReference type="InterPro" id="IPR036390">
    <property type="entry name" value="WH_DNA-bd_sf"/>
</dbReference>
<evidence type="ECO:0000256" key="1">
    <source>
        <dbReference type="ARBA" id="ARBA00008482"/>
    </source>
</evidence>
<comment type="similarity">
    <text evidence="1">Belongs to the CSN7/EIF3M family. CSN7 subfamily.</text>
</comment>
<dbReference type="PANTHER" id="PTHR15350:SF2">
    <property type="entry name" value="EUKARYOTIC TRANSLATION INITIATION FACTOR 3 SUBUNIT M"/>
    <property type="match status" value="1"/>
</dbReference>
<dbReference type="AlphaFoldDB" id="A0A397D9X8"/>
<sequence length="771" mass="83282">MADHDSTTATDLVSYVNAILKETSTDATSLSVKDAAALVVSKAATVLAVEGHNTDVEGLFKLLVKATGTTHADALVKVVTANHTNAILKLRILADLFNATPAANAALRFQVLLATIQYAGATQNLSLCSYVDNIDALVVGVSADNLKTLYLTIADLLEKNEKDVHAALRFLEKYLTLVEAADAAKAKAVAVRAAVLVIKSPIDSFVAHVDLIHLPAVQALKGVDKVFDLLDIFSSKTLTEYLAFEKSSTSVLKEHGIDAAAAAANMRLLTLCAYPTGHDDISFDDIIAKLQVEETDVETWVVRAITANLIQAKINQLGRSVVISRSLQRGFALSDWTHLHATLLRYIVDDRLLVLEGVDKQAWLEGMTKQRATPTRGKKHASGDDDSPPSLPTTAASSAPSSAVLAYQRAQDGEHIVTLVVDFLLHAVDATIDETLKANNTFEYTSLKLVNGLIYMMSMVTIDLSTKFKDNPATYEAGDTPAPCPPDIWSKQCIKAKKKPKSHLLRGHSHNNPYGLGSLDEDGEGSEYRSAYQGSPSSKQMRGRSMEKSSQQLGSIVLDTEVTMSIRDLAFRTVSPGDMPLSPDDLQRRQHIEQLLEERVRDEKLRMQADAKRSRTVVRLVIEPVDSDTKPVRKGIVDDGGGASPDMGASPVRDGVLDGLGNDRGASEVILVEGADMIVGEDSHLVSRRSKRDMFKHIPQAVFEPTALLATDEPFYIGNGDLEGGPCFGDDSSPAKGVVITQGLVVKSGQSFWEGPQQHNPNGGVHAFPRV</sequence>
<evidence type="ECO:0000313" key="5">
    <source>
        <dbReference type="Proteomes" id="UP000265716"/>
    </source>
</evidence>